<comment type="caution">
    <text evidence="1">The sequence shown here is derived from an EMBL/GenBank/DDBJ whole genome shotgun (WGS) entry which is preliminary data.</text>
</comment>
<evidence type="ECO:0000313" key="2">
    <source>
        <dbReference type="Proteomes" id="UP000233440"/>
    </source>
</evidence>
<reference evidence="1 2" key="1">
    <citation type="submission" date="2017-11" db="EMBL/GenBank/DDBJ databases">
        <title>Bacillus camelliae sp. nov., isolated from pu'er tea.</title>
        <authorList>
            <person name="Niu L."/>
        </authorList>
    </citation>
    <scope>NUCLEOTIDE SEQUENCE [LARGE SCALE GENOMIC DNA]</scope>
    <source>
        <strain evidence="1 2">7578-1</strain>
    </source>
</reference>
<protein>
    <submittedName>
        <fullName evidence="1">Uncharacterized protein</fullName>
    </submittedName>
</protein>
<dbReference type="RefSeq" id="WP_101353615.1">
    <property type="nucleotide sequence ID" value="NZ_PIQO01000004.1"/>
</dbReference>
<dbReference type="EMBL" id="PIQO01000004">
    <property type="protein sequence ID" value="PKR85565.1"/>
    <property type="molecule type" value="Genomic_DNA"/>
</dbReference>
<name>A0A2N3LLW1_9BACI</name>
<gene>
    <name evidence="1" type="ORF">CWO92_07580</name>
</gene>
<evidence type="ECO:0000313" key="1">
    <source>
        <dbReference type="EMBL" id="PKR85565.1"/>
    </source>
</evidence>
<dbReference type="Proteomes" id="UP000233440">
    <property type="component" value="Unassembled WGS sequence"/>
</dbReference>
<sequence>MKKIIGKCLLLLLLIFCLFAMLIYHPIQPYEKVTIVEKYYSSKPTEKLTGIKTKKKLSLSTNEKSETCAMGFNNNKVVIMDCQLFLNYNIGEKVKIKYKNSKLIDIRRK</sequence>
<dbReference type="OrthoDB" id="2889385at2"/>
<dbReference type="AlphaFoldDB" id="A0A2N3LLW1"/>
<accession>A0A2N3LLW1</accession>
<keyword evidence="2" id="KW-1185">Reference proteome</keyword>
<organism evidence="1 2">
    <name type="scientific">Heyndrickxia camelliae</name>
    <dbReference type="NCBI Taxonomy" id="1707093"/>
    <lineage>
        <taxon>Bacteria</taxon>
        <taxon>Bacillati</taxon>
        <taxon>Bacillota</taxon>
        <taxon>Bacilli</taxon>
        <taxon>Bacillales</taxon>
        <taxon>Bacillaceae</taxon>
        <taxon>Heyndrickxia</taxon>
    </lineage>
</organism>
<proteinExistence type="predicted"/>